<accession>A0ABD3RID0</accession>
<evidence type="ECO:0000313" key="3">
    <source>
        <dbReference type="Proteomes" id="UP001530377"/>
    </source>
</evidence>
<dbReference type="AlphaFoldDB" id="A0ABD3RID0"/>
<dbReference type="Proteomes" id="UP001530377">
    <property type="component" value="Unassembled WGS sequence"/>
</dbReference>
<feature type="compositionally biased region" description="Basic and acidic residues" evidence="1">
    <location>
        <begin position="78"/>
        <end position="91"/>
    </location>
</feature>
<feature type="compositionally biased region" description="Basic and acidic residues" evidence="1">
    <location>
        <begin position="99"/>
        <end position="109"/>
    </location>
</feature>
<reference evidence="2 3" key="1">
    <citation type="submission" date="2024-10" db="EMBL/GenBank/DDBJ databases">
        <title>Updated reference genomes for cyclostephanoid diatoms.</title>
        <authorList>
            <person name="Roberts W.R."/>
            <person name="Alverson A.J."/>
        </authorList>
    </citation>
    <scope>NUCLEOTIDE SEQUENCE [LARGE SCALE GENOMIC DNA]</scope>
    <source>
        <strain evidence="2 3">AJA228-03</strain>
    </source>
</reference>
<keyword evidence="3" id="KW-1185">Reference proteome</keyword>
<dbReference type="EMBL" id="JALLPB020000661">
    <property type="protein sequence ID" value="KAL3807225.1"/>
    <property type="molecule type" value="Genomic_DNA"/>
</dbReference>
<evidence type="ECO:0000313" key="2">
    <source>
        <dbReference type="EMBL" id="KAL3807225.1"/>
    </source>
</evidence>
<feature type="region of interest" description="Disordered" evidence="1">
    <location>
        <begin position="78"/>
        <end position="127"/>
    </location>
</feature>
<comment type="caution">
    <text evidence="2">The sequence shown here is derived from an EMBL/GenBank/DDBJ whole genome shotgun (WGS) entry which is preliminary data.</text>
</comment>
<evidence type="ECO:0000256" key="1">
    <source>
        <dbReference type="SAM" id="MobiDB-lite"/>
    </source>
</evidence>
<name>A0ABD3RID0_9STRA</name>
<proteinExistence type="predicted"/>
<feature type="region of interest" description="Disordered" evidence="1">
    <location>
        <begin position="1"/>
        <end position="43"/>
    </location>
</feature>
<sequence length="361" mass="39774">MKQIISALRRRGSNKGSNKDKESLTKAAANAANWPLTPSDSETSGNVIMSNRFGSNANQNNPTSAEVEYFGKVLSTQELEHARRKEDDARPRTPTRISSRYESKDRGLDRYSNGIDKGANSPKGVDEFDVEGIGKTFKHCDSVQMINSPNSSRRSSHGGDACADMSCSLFEFDNDTQTKQPSSLLDEEATSMNVSEFSANYVEDLTALGSSTMDGNTSTATSYLFELADDSNRQRRKYQFGVGQISKSSLRPKELLQDATTRHSTNKKPTSCRASARKVQFHRRNNPNADSEIAIASDDAGCLDEILEELSGTYLDAKSAFKQVLYAFVVSPDDIDQISDTLSDAKIELMELCYDITGKKK</sequence>
<gene>
    <name evidence="2" type="ORF">ACHAXA_001553</name>
</gene>
<organism evidence="2 3">
    <name type="scientific">Cyclostephanos tholiformis</name>
    <dbReference type="NCBI Taxonomy" id="382380"/>
    <lineage>
        <taxon>Eukaryota</taxon>
        <taxon>Sar</taxon>
        <taxon>Stramenopiles</taxon>
        <taxon>Ochrophyta</taxon>
        <taxon>Bacillariophyta</taxon>
        <taxon>Coscinodiscophyceae</taxon>
        <taxon>Thalassiosirophycidae</taxon>
        <taxon>Stephanodiscales</taxon>
        <taxon>Stephanodiscaceae</taxon>
        <taxon>Cyclostephanos</taxon>
    </lineage>
</organism>
<protein>
    <submittedName>
        <fullName evidence="2">Uncharacterized protein</fullName>
    </submittedName>
</protein>